<keyword evidence="1" id="KW-0732">Signal</keyword>
<dbReference type="Proteomes" id="UP001365846">
    <property type="component" value="Unassembled WGS sequence"/>
</dbReference>
<dbReference type="EMBL" id="JBBKZU010000001">
    <property type="protein sequence ID" value="MEJ8809855.1"/>
    <property type="molecule type" value="Genomic_DNA"/>
</dbReference>
<dbReference type="SUPFAM" id="SSF53474">
    <property type="entry name" value="alpha/beta-Hydrolases"/>
    <property type="match status" value="1"/>
</dbReference>
<reference evidence="3 4" key="1">
    <citation type="submission" date="2024-03" db="EMBL/GenBank/DDBJ databases">
        <title>Novel species of the genus Variovorax.</title>
        <authorList>
            <person name="Liu Q."/>
            <person name="Xin Y.-H."/>
        </authorList>
    </citation>
    <scope>NUCLEOTIDE SEQUENCE [LARGE SCALE GENOMIC DNA]</scope>
    <source>
        <strain evidence="3 4">KACC 18899</strain>
    </source>
</reference>
<evidence type="ECO:0000256" key="1">
    <source>
        <dbReference type="ARBA" id="ARBA00022729"/>
    </source>
</evidence>
<dbReference type="InterPro" id="IPR014755">
    <property type="entry name" value="Cu-Rt/internalin_Ig-like"/>
</dbReference>
<organism evidence="3 4">
    <name type="scientific">Variovorax ureilyticus</name>
    <dbReference type="NCBI Taxonomy" id="1836198"/>
    <lineage>
        <taxon>Bacteria</taxon>
        <taxon>Pseudomonadati</taxon>
        <taxon>Pseudomonadota</taxon>
        <taxon>Betaproteobacteria</taxon>
        <taxon>Burkholderiales</taxon>
        <taxon>Comamonadaceae</taxon>
        <taxon>Variovorax</taxon>
    </lineage>
</organism>
<keyword evidence="4" id="KW-1185">Reference proteome</keyword>
<name>A0ABU8V9Z6_9BURK</name>
<dbReference type="Gene3D" id="3.40.50.1820">
    <property type="entry name" value="alpha/beta hydrolase"/>
    <property type="match status" value="1"/>
</dbReference>
<comment type="caution">
    <text evidence="3">The sequence shown here is derived from an EMBL/GenBank/DDBJ whole genome shotgun (WGS) entry which is preliminary data.</text>
</comment>
<evidence type="ECO:0000313" key="4">
    <source>
        <dbReference type="Proteomes" id="UP001365846"/>
    </source>
</evidence>
<feature type="domain" description="SbsA Ig-like" evidence="2">
    <location>
        <begin position="96"/>
        <end position="183"/>
    </location>
</feature>
<evidence type="ECO:0000259" key="2">
    <source>
        <dbReference type="Pfam" id="PF13205"/>
    </source>
</evidence>
<dbReference type="RefSeq" id="WP_340355171.1">
    <property type="nucleotide sequence ID" value="NZ_JBBKZU010000001.1"/>
</dbReference>
<dbReference type="InterPro" id="IPR032812">
    <property type="entry name" value="SbsA_Ig"/>
</dbReference>
<gene>
    <name evidence="3" type="ORF">WKW77_02170</name>
</gene>
<dbReference type="Pfam" id="PF13205">
    <property type="entry name" value="Big_5"/>
    <property type="match status" value="1"/>
</dbReference>
<dbReference type="InterPro" id="IPR029058">
    <property type="entry name" value="AB_hydrolase_fold"/>
</dbReference>
<protein>
    <submittedName>
        <fullName evidence="3">Ig-like domain-containing protein</fullName>
    </submittedName>
</protein>
<proteinExistence type="predicted"/>
<evidence type="ECO:0000313" key="3">
    <source>
        <dbReference type="EMBL" id="MEJ8809855.1"/>
    </source>
</evidence>
<accession>A0ABU8V9Z6</accession>
<sequence length="732" mass="77528">MQDRHKARSEHARPIHRFTQRLTTLAVLIAAPVVAMAAGVSVKLDFSSPATSPFPSNRFTRPDWTQNTFRRVNLPKPDCAVMVSECADIDVINTLDGFNTQPRITVPFTGDIDLSTVSSDTLYLVNLGDTLSGAGFGQKVGINQVAWDVAGKTLVVESDELLQEHTRYALVITNGIRDKAGDPIDAGRFGQLRQGTGRPEMQDRDITDYVGALQDADRTIRPSRHRAVALSVFTTQSISADLLKIREQIRRSDPDPVNFMIGNGGTERAVFTVANLAALQWKQQTGTAPAFTTSNVPLQALGVFPGAVGRIAFGRFRSPDYENAARVIPATGTLTGQPLPQSSNDLVVEVFLPSGARPAGGWPVAIFGHGFTDSMYGAPWTVASTFASRGIATMAISVVGHGGGPLGTLSVMPSAGAPITVPSGGRGFDQDGNGTIDSTEGVSAVGPVTIVSSRDGLRQTVIDLMQLVRQIQAGIDVDGDGSVDIDRTRIYYAGQSFGGIYGTIFLGVEGAVRAGVPNVPGGSITEVARLGGFRFLTAAALATRQPQLLNLPPTPGVPVPFNLNFNENIPLRDLPPLVNNVPGATAIQEVLEHNEWVQQTGNPVSYAPYIRRQPLHGNASKPVIVQFAKGDQTVPNPTSTALLRAGALADRALYFRNDLAYAATGGAIPKNPHTFLTNIGIPAAAPLAVAAQTQIALFFATDGAQVIDPDGAGALFEMPASLPLPESLNFLP</sequence>
<dbReference type="Gene3D" id="2.60.40.1220">
    <property type="match status" value="1"/>
</dbReference>